<dbReference type="SUPFAM" id="SSF103196">
    <property type="entry name" value="Roadblock/LC7 domain"/>
    <property type="match status" value="1"/>
</dbReference>
<reference evidence="3" key="1">
    <citation type="submission" date="2017-11" db="EMBL/GenBank/DDBJ databases">
        <title>The sensing device of the deep-sea amphipod.</title>
        <authorList>
            <person name="Kobayashi H."/>
            <person name="Nagahama T."/>
            <person name="Arai W."/>
            <person name="Sasagawa Y."/>
            <person name="Umeda M."/>
            <person name="Hayashi T."/>
            <person name="Nikaido I."/>
            <person name="Watanabe H."/>
            <person name="Oguri K."/>
            <person name="Kitazato H."/>
            <person name="Fujioka K."/>
            <person name="Kido Y."/>
            <person name="Takami H."/>
        </authorList>
    </citation>
    <scope>NUCLEOTIDE SEQUENCE</scope>
    <source>
        <tissue evidence="3">Whole body</tissue>
    </source>
</reference>
<reference evidence="2" key="2">
    <citation type="journal article" date="2018" name="Biosci. Biotechnol. Biochem.">
        <title>Polysaccharide hydrolase of the hadal zone amphipods Hirondellea gigas.</title>
        <authorList>
            <person name="Kobayashi H."/>
            <person name="Nagahama T."/>
            <person name="Arai W."/>
            <person name="Sasagawa Y."/>
            <person name="Umeda M."/>
            <person name="Hayashi T."/>
            <person name="Nikaido I."/>
            <person name="Watanabe H."/>
            <person name="Oguri K."/>
            <person name="Kitazato H."/>
            <person name="Fujioka K."/>
            <person name="Kido Y."/>
            <person name="Takami H."/>
        </authorList>
    </citation>
    <scope>NUCLEOTIDE SEQUENCE</scope>
    <source>
        <tissue evidence="2">Whole body</tissue>
    </source>
</reference>
<dbReference type="GO" id="GO:0071986">
    <property type="term" value="C:Ragulator complex"/>
    <property type="evidence" value="ECO:0007669"/>
    <property type="project" value="TreeGrafter"/>
</dbReference>
<sequence>MKKFMQNLLDNTPGLLSIVVTDKDGVTIMKVCQRDNHELSQRSSYIALFSSASEQSSKLGLGKNRTIVCFYDKHQVISMNKGVVQLHLIGKPDGNTGDFMTLDQQLETIMPGLTELVNYVSLQTQGEA</sequence>
<evidence type="ECO:0000256" key="1">
    <source>
        <dbReference type="ARBA" id="ARBA00005356"/>
    </source>
</evidence>
<dbReference type="InterPro" id="IPR015019">
    <property type="entry name" value="LAMTOR3"/>
</dbReference>
<evidence type="ECO:0000313" key="2">
    <source>
        <dbReference type="EMBL" id="LAB69139.1"/>
    </source>
</evidence>
<dbReference type="EMBL" id="IACT01003959">
    <property type="protein sequence ID" value="LAC23175.1"/>
    <property type="molecule type" value="mRNA"/>
</dbReference>
<dbReference type="PANTHER" id="PTHR13378:SF1">
    <property type="entry name" value="RAGULATOR COMPLEX PROTEIN LAMTOR3"/>
    <property type="match status" value="1"/>
</dbReference>
<name>A0A2P2I551_9CRUS</name>
<dbReference type="EMBL" id="IACF01003525">
    <property type="protein sequence ID" value="LAB69139.1"/>
    <property type="molecule type" value="mRNA"/>
</dbReference>
<dbReference type="PANTHER" id="PTHR13378">
    <property type="entry name" value="REGULATOR COMPLEX PROTEIN LAMTOR3"/>
    <property type="match status" value="1"/>
</dbReference>
<dbReference type="AlphaFoldDB" id="A0A2P2I551"/>
<dbReference type="GO" id="GO:0032008">
    <property type="term" value="P:positive regulation of TOR signaling"/>
    <property type="evidence" value="ECO:0007669"/>
    <property type="project" value="TreeGrafter"/>
</dbReference>
<dbReference type="SMART" id="SM01278">
    <property type="entry name" value="MAPKK1_Int"/>
    <property type="match status" value="1"/>
</dbReference>
<organism evidence="2">
    <name type="scientific">Hirondellea gigas</name>
    <dbReference type="NCBI Taxonomy" id="1518452"/>
    <lineage>
        <taxon>Eukaryota</taxon>
        <taxon>Metazoa</taxon>
        <taxon>Ecdysozoa</taxon>
        <taxon>Arthropoda</taxon>
        <taxon>Crustacea</taxon>
        <taxon>Multicrustacea</taxon>
        <taxon>Malacostraca</taxon>
        <taxon>Eumalacostraca</taxon>
        <taxon>Peracarida</taxon>
        <taxon>Amphipoda</taxon>
        <taxon>Amphilochidea</taxon>
        <taxon>Lysianassida</taxon>
        <taxon>Lysianassidira</taxon>
        <taxon>Lysianassoidea</taxon>
        <taxon>Lysianassidae</taxon>
        <taxon>Hirondellea</taxon>
    </lineage>
</organism>
<dbReference type="Gene3D" id="3.30.450.30">
    <property type="entry name" value="Dynein light chain 2a, cytoplasmic"/>
    <property type="match status" value="1"/>
</dbReference>
<dbReference type="Pfam" id="PF08923">
    <property type="entry name" value="MAPKK1_Int"/>
    <property type="match status" value="1"/>
</dbReference>
<evidence type="ECO:0000313" key="3">
    <source>
        <dbReference type="EMBL" id="LAC23175.1"/>
    </source>
</evidence>
<proteinExistence type="evidence at transcript level"/>
<dbReference type="GO" id="GO:0071230">
    <property type="term" value="P:cellular response to amino acid stimulus"/>
    <property type="evidence" value="ECO:0007669"/>
    <property type="project" value="TreeGrafter"/>
</dbReference>
<protein>
    <submittedName>
        <fullName evidence="2">Ragulator complex protein LAMTOR3-like</fullName>
    </submittedName>
</protein>
<accession>A0A2P2I551</accession>
<comment type="similarity">
    <text evidence="1">Belongs to the LAMTOR3 family.</text>
</comment>